<dbReference type="Proteomes" id="UP000199559">
    <property type="component" value="Unassembled WGS sequence"/>
</dbReference>
<protein>
    <recommendedName>
        <fullName evidence="3">TonB protein C-terminal</fullName>
    </recommendedName>
</protein>
<name>A0A1I3IUL3_9FLAO</name>
<dbReference type="PROSITE" id="PS51257">
    <property type="entry name" value="PROKAR_LIPOPROTEIN"/>
    <property type="match status" value="1"/>
</dbReference>
<reference evidence="2" key="1">
    <citation type="submission" date="2016-10" db="EMBL/GenBank/DDBJ databases">
        <authorList>
            <person name="Varghese N."/>
            <person name="Submissions S."/>
        </authorList>
    </citation>
    <scope>NUCLEOTIDE SEQUENCE [LARGE SCALE GENOMIC DNA]</scope>
    <source>
        <strain evidence="2">DSM 28881</strain>
    </source>
</reference>
<dbReference type="AlphaFoldDB" id="A0A1I3IUL3"/>
<evidence type="ECO:0008006" key="3">
    <source>
        <dbReference type="Google" id="ProtNLM"/>
    </source>
</evidence>
<organism evidence="1 2">
    <name type="scientific">Olleya namhaensis</name>
    <dbReference type="NCBI Taxonomy" id="1144750"/>
    <lineage>
        <taxon>Bacteria</taxon>
        <taxon>Pseudomonadati</taxon>
        <taxon>Bacteroidota</taxon>
        <taxon>Flavobacteriia</taxon>
        <taxon>Flavobacteriales</taxon>
        <taxon>Flavobacteriaceae</taxon>
    </lineage>
</organism>
<gene>
    <name evidence="1" type="ORF">SAMN05443431_101120</name>
</gene>
<keyword evidence="2" id="KW-1185">Reference proteome</keyword>
<sequence>MKQIAVFLLFFVVVSCQYFDVKKTTSDAIYQEELKTFNWNEVDNYPSFLACESLQIKQEIKHCFETTLAKHISESLQNETIIVNQDVNDTIMLSFLISEKGELQINSIEIDSLTTHEIPNLEASITESLNTLPKIFPAVKRGQQVKTQFKLPIILKVDE</sequence>
<proteinExistence type="predicted"/>
<dbReference type="STRING" id="1144750.SAMN05443431_101120"/>
<accession>A0A1I3IUL3</accession>
<evidence type="ECO:0000313" key="2">
    <source>
        <dbReference type="Proteomes" id="UP000199559"/>
    </source>
</evidence>
<dbReference type="EMBL" id="FORM01000001">
    <property type="protein sequence ID" value="SFI51638.1"/>
    <property type="molecule type" value="Genomic_DNA"/>
</dbReference>
<evidence type="ECO:0000313" key="1">
    <source>
        <dbReference type="EMBL" id="SFI51638.1"/>
    </source>
</evidence>
<dbReference type="RefSeq" id="WP_090836554.1">
    <property type="nucleotide sequence ID" value="NZ_CANKYB010000001.1"/>
</dbReference>